<gene>
    <name evidence="1" type="ORF">L1987_19209</name>
</gene>
<accession>A0ACB9IQ04</accession>
<dbReference type="EMBL" id="CM042024">
    <property type="protein sequence ID" value="KAI3809613.1"/>
    <property type="molecule type" value="Genomic_DNA"/>
</dbReference>
<protein>
    <submittedName>
        <fullName evidence="1">Uncharacterized protein</fullName>
    </submittedName>
</protein>
<dbReference type="Proteomes" id="UP001056120">
    <property type="component" value="Linkage Group LG07"/>
</dbReference>
<proteinExistence type="predicted"/>
<sequence>MEDPYRGSTEEQERAYRNLERITCTDTKDLWRFLNEFRILASKSGRLFFPATTDKFFTKLPPIISKRIEEAFRNKYPGLTAGVLPAIKFTHTYISEMCTEAALQKELRDLSLCSAIPIRGYYEKTRKRSKTGNIARRAVIDNLDLKEDWDIISADVSDQDTVYSISEGEGGTTMLNIESMIEDSPLEENAFIIQEEYCFMFHPESTEDIHKRVQEAGSWRPYIDMPETRKNCVHEWQENEITPYTFCHYCGIATSEISRLHCTKCKLTACALCALHHLKKKVEVKRKEPDVTGTQVDSILKLLIQKDNKWKQAIRDQAKEFYEWQVKEQEYKRQIREVEKLREENKSLIKDLGEVLKINEQMRNQIKALQQENEKIKGKQKERSLEEAFPRFEETLPSRFEEIFPPKQQINALIEDEVHTAKKTDEGEQT</sequence>
<organism evidence="1 2">
    <name type="scientific">Smallanthus sonchifolius</name>
    <dbReference type="NCBI Taxonomy" id="185202"/>
    <lineage>
        <taxon>Eukaryota</taxon>
        <taxon>Viridiplantae</taxon>
        <taxon>Streptophyta</taxon>
        <taxon>Embryophyta</taxon>
        <taxon>Tracheophyta</taxon>
        <taxon>Spermatophyta</taxon>
        <taxon>Magnoliopsida</taxon>
        <taxon>eudicotyledons</taxon>
        <taxon>Gunneridae</taxon>
        <taxon>Pentapetalae</taxon>
        <taxon>asterids</taxon>
        <taxon>campanulids</taxon>
        <taxon>Asterales</taxon>
        <taxon>Asteraceae</taxon>
        <taxon>Asteroideae</taxon>
        <taxon>Heliantheae alliance</taxon>
        <taxon>Millerieae</taxon>
        <taxon>Smallanthus</taxon>
    </lineage>
</organism>
<evidence type="ECO:0000313" key="2">
    <source>
        <dbReference type="Proteomes" id="UP001056120"/>
    </source>
</evidence>
<name>A0ACB9IQ04_9ASTR</name>
<keyword evidence="2" id="KW-1185">Reference proteome</keyword>
<evidence type="ECO:0000313" key="1">
    <source>
        <dbReference type="EMBL" id="KAI3809613.1"/>
    </source>
</evidence>
<reference evidence="1 2" key="2">
    <citation type="journal article" date="2022" name="Mol. Ecol. Resour.">
        <title>The genomes of chicory, endive, great burdock and yacon provide insights into Asteraceae paleo-polyploidization history and plant inulin production.</title>
        <authorList>
            <person name="Fan W."/>
            <person name="Wang S."/>
            <person name="Wang H."/>
            <person name="Wang A."/>
            <person name="Jiang F."/>
            <person name="Liu H."/>
            <person name="Zhao H."/>
            <person name="Xu D."/>
            <person name="Zhang Y."/>
        </authorList>
    </citation>
    <scope>NUCLEOTIDE SEQUENCE [LARGE SCALE GENOMIC DNA]</scope>
    <source>
        <strain evidence="2">cv. Yunnan</strain>
        <tissue evidence="1">Leaves</tissue>
    </source>
</reference>
<reference evidence="2" key="1">
    <citation type="journal article" date="2022" name="Mol. Ecol. Resour.">
        <title>The genomes of chicory, endive, great burdock and yacon provide insights into Asteraceae palaeo-polyploidization history and plant inulin production.</title>
        <authorList>
            <person name="Fan W."/>
            <person name="Wang S."/>
            <person name="Wang H."/>
            <person name="Wang A."/>
            <person name="Jiang F."/>
            <person name="Liu H."/>
            <person name="Zhao H."/>
            <person name="Xu D."/>
            <person name="Zhang Y."/>
        </authorList>
    </citation>
    <scope>NUCLEOTIDE SEQUENCE [LARGE SCALE GENOMIC DNA]</scope>
    <source>
        <strain evidence="2">cv. Yunnan</strain>
    </source>
</reference>
<comment type="caution">
    <text evidence="1">The sequence shown here is derived from an EMBL/GenBank/DDBJ whole genome shotgun (WGS) entry which is preliminary data.</text>
</comment>